<dbReference type="KEGG" id="cvn:111132392"/>
<dbReference type="AlphaFoldDB" id="A0A8B8E5N0"/>
<keyword evidence="2" id="KW-0479">Metal-binding</keyword>
<evidence type="ECO:0000256" key="5">
    <source>
        <dbReference type="ARBA" id="ARBA00023015"/>
    </source>
</evidence>
<dbReference type="Gene3D" id="3.30.40.10">
    <property type="entry name" value="Zinc/RING finger domain, C3HC4 (zinc finger)"/>
    <property type="match status" value="1"/>
</dbReference>
<keyword evidence="6" id="KW-0238">DNA-binding</keyword>
<dbReference type="SUPFAM" id="SSF57903">
    <property type="entry name" value="FYVE/PHD zinc finger"/>
    <property type="match status" value="1"/>
</dbReference>
<dbReference type="GO" id="GO:0046983">
    <property type="term" value="F:protein dimerization activity"/>
    <property type="evidence" value="ECO:0007669"/>
    <property type="project" value="InterPro"/>
</dbReference>
<dbReference type="InterPro" id="IPR013083">
    <property type="entry name" value="Znf_RING/FYVE/PHD"/>
</dbReference>
<evidence type="ECO:0000256" key="7">
    <source>
        <dbReference type="ARBA" id="ARBA00023163"/>
    </source>
</evidence>
<feature type="domain" description="MADS-box" evidence="10">
    <location>
        <begin position="19"/>
        <end position="79"/>
    </location>
</feature>
<keyword evidence="4" id="KW-0862">Zinc</keyword>
<dbReference type="SMART" id="SM00249">
    <property type="entry name" value="PHD"/>
    <property type="match status" value="1"/>
</dbReference>
<organism evidence="11 12">
    <name type="scientific">Crassostrea virginica</name>
    <name type="common">Eastern oyster</name>
    <dbReference type="NCBI Taxonomy" id="6565"/>
    <lineage>
        <taxon>Eukaryota</taxon>
        <taxon>Metazoa</taxon>
        <taxon>Spiralia</taxon>
        <taxon>Lophotrochozoa</taxon>
        <taxon>Mollusca</taxon>
        <taxon>Bivalvia</taxon>
        <taxon>Autobranchia</taxon>
        <taxon>Pteriomorphia</taxon>
        <taxon>Ostreida</taxon>
        <taxon>Ostreoidea</taxon>
        <taxon>Ostreidae</taxon>
        <taxon>Crassostrea</taxon>
    </lineage>
</organism>
<dbReference type="GO" id="GO:0003677">
    <property type="term" value="F:DNA binding"/>
    <property type="evidence" value="ECO:0007669"/>
    <property type="project" value="UniProtKB-KW"/>
</dbReference>
<dbReference type="InterPro" id="IPR002100">
    <property type="entry name" value="TF_MADSbox"/>
</dbReference>
<dbReference type="RefSeq" id="XP_022335902.1">
    <property type="nucleotide sequence ID" value="XM_022480194.1"/>
</dbReference>
<evidence type="ECO:0000313" key="12">
    <source>
        <dbReference type="RefSeq" id="XP_022335902.1"/>
    </source>
</evidence>
<feature type="compositionally biased region" description="Low complexity" evidence="9">
    <location>
        <begin position="85"/>
        <end position="108"/>
    </location>
</feature>
<evidence type="ECO:0000256" key="3">
    <source>
        <dbReference type="ARBA" id="ARBA00022771"/>
    </source>
</evidence>
<keyword evidence="5" id="KW-0805">Transcription regulation</keyword>
<name>A0A8B8E5N0_CRAVI</name>
<evidence type="ECO:0000259" key="10">
    <source>
        <dbReference type="PROSITE" id="PS50066"/>
    </source>
</evidence>
<evidence type="ECO:0000313" key="11">
    <source>
        <dbReference type="Proteomes" id="UP000694844"/>
    </source>
</evidence>
<evidence type="ECO:0000256" key="1">
    <source>
        <dbReference type="ARBA" id="ARBA00004123"/>
    </source>
</evidence>
<dbReference type="GeneID" id="111132392"/>
<keyword evidence="7" id="KW-0804">Transcription</keyword>
<proteinExistence type="predicted"/>
<evidence type="ECO:0000256" key="9">
    <source>
        <dbReference type="SAM" id="MobiDB-lite"/>
    </source>
</evidence>
<dbReference type="InterPro" id="IPR036879">
    <property type="entry name" value="TF_MADSbox_sf"/>
</dbReference>
<dbReference type="SUPFAM" id="SSF55455">
    <property type="entry name" value="SRF-like"/>
    <property type="match status" value="1"/>
</dbReference>
<dbReference type="Gene3D" id="3.40.1810.10">
    <property type="entry name" value="Transcription factor, MADS-box"/>
    <property type="match status" value="1"/>
</dbReference>
<dbReference type="InterPro" id="IPR011011">
    <property type="entry name" value="Znf_FYVE_PHD"/>
</dbReference>
<feature type="region of interest" description="Disordered" evidence="9">
    <location>
        <begin position="84"/>
        <end position="108"/>
    </location>
</feature>
<dbReference type="GO" id="GO:0008270">
    <property type="term" value="F:zinc ion binding"/>
    <property type="evidence" value="ECO:0007669"/>
    <property type="project" value="UniProtKB-KW"/>
</dbReference>
<comment type="subcellular location">
    <subcellularLocation>
        <location evidence="1">Nucleus</location>
    </subcellularLocation>
</comment>
<keyword evidence="3" id="KW-0863">Zinc-finger</keyword>
<dbReference type="GO" id="GO:0005634">
    <property type="term" value="C:nucleus"/>
    <property type="evidence" value="ECO:0007669"/>
    <property type="project" value="UniProtKB-SubCell"/>
</dbReference>
<dbReference type="Pfam" id="PF00319">
    <property type="entry name" value="SRF-TF"/>
    <property type="match status" value="1"/>
</dbReference>
<evidence type="ECO:0000256" key="6">
    <source>
        <dbReference type="ARBA" id="ARBA00023125"/>
    </source>
</evidence>
<accession>A0A8B8E5N0</accession>
<keyword evidence="8" id="KW-0539">Nucleus</keyword>
<evidence type="ECO:0000256" key="2">
    <source>
        <dbReference type="ARBA" id="ARBA00022723"/>
    </source>
</evidence>
<keyword evidence="11" id="KW-1185">Reference proteome</keyword>
<evidence type="ECO:0000256" key="8">
    <source>
        <dbReference type="ARBA" id="ARBA00023242"/>
    </source>
</evidence>
<dbReference type="InterPro" id="IPR001965">
    <property type="entry name" value="Znf_PHD"/>
</dbReference>
<dbReference type="PROSITE" id="PS50066">
    <property type="entry name" value="MADS_BOX_2"/>
    <property type="match status" value="1"/>
</dbReference>
<reference evidence="12" key="1">
    <citation type="submission" date="2025-08" db="UniProtKB">
        <authorList>
            <consortium name="RefSeq"/>
        </authorList>
    </citation>
    <scope>IDENTIFICATION</scope>
    <source>
        <tissue evidence="12">Whole sample</tissue>
    </source>
</reference>
<gene>
    <name evidence="12" type="primary">LOC111132392</name>
</gene>
<protein>
    <submittedName>
        <fullName evidence="12">PHD finger protein ALFIN-LIKE 4-like</fullName>
    </submittedName>
</protein>
<dbReference type="Proteomes" id="UP000694844">
    <property type="component" value="Chromosome 5"/>
</dbReference>
<dbReference type="SMART" id="SM00432">
    <property type="entry name" value="MADS"/>
    <property type="match status" value="1"/>
</dbReference>
<sequence>MYGVKKVSKGGKVTILKEIKKRKEPTKVLTERKKITRSFNKRKDTLLEKVQDLYTATSAEVSITIRAPSGALYEYNSPNFKQALPSETSMPSTSSSSSQSSSSQSSSSLVFPLTSTRSANEVSSQTMETFLGGETDPSCCRICGEAESENRMWVGCEVKGCAYWRHAWCMGVTAYRKTALKNIKFYCPKHLGLKK</sequence>
<evidence type="ECO:0000256" key="4">
    <source>
        <dbReference type="ARBA" id="ARBA00022833"/>
    </source>
</evidence>